<evidence type="ECO:0000313" key="3">
    <source>
        <dbReference type="Proteomes" id="UP000067325"/>
    </source>
</evidence>
<dbReference type="Gene3D" id="3.60.10.10">
    <property type="entry name" value="Endonuclease/exonuclease/phosphatase"/>
    <property type="match status" value="1"/>
</dbReference>
<dbReference type="eggNOG" id="COG3021">
    <property type="taxonomic scope" value="Bacteria"/>
</dbReference>
<dbReference type="AlphaFoldDB" id="A0A088MYG5"/>
<dbReference type="SUPFAM" id="SSF56219">
    <property type="entry name" value="DNase I-like"/>
    <property type="match status" value="1"/>
</dbReference>
<dbReference type="NCBIfam" id="NF003839">
    <property type="entry name" value="PRK05421.1-1"/>
    <property type="match status" value="1"/>
</dbReference>
<dbReference type="Pfam" id="PF03372">
    <property type="entry name" value="Exo_endo_phos"/>
    <property type="match status" value="1"/>
</dbReference>
<dbReference type="NCBIfam" id="NF003841">
    <property type="entry name" value="PRK05421.1-3"/>
    <property type="match status" value="1"/>
</dbReference>
<sequence length="298" mass="34395">MNYTFITKTLSHMQKYVKNRPYHAKKTYAVRYIAGQPVKRIFPPLNLGEVNHTVQLGNPLLSSHVLEVMVWNIFKQQRTNWLSVLERFGKKTQLVLLQEAQTTPELISFATSHYLAADQVPALILPQHPSGVMTLSTAHPVYCCPLREREPLLRIAKSALITIYPVYQTMLIMVINIHAINFSFGLDVYSKQFRLIGDHIIKHNGPVIMAGDFNTWSRQRILALYRFTERMMLGEVNFMNDQRKRVFGRPLDFIFYRDMNVADASVIVTQASDHNPLLVTFNINKAYFYNKTSCLNSL</sequence>
<dbReference type="GO" id="GO:0003824">
    <property type="term" value="F:catalytic activity"/>
    <property type="evidence" value="ECO:0007669"/>
    <property type="project" value="InterPro"/>
</dbReference>
<organism evidence="2 3">
    <name type="scientific">Candidatus Palibaumannia cicadellinicola</name>
    <dbReference type="NCBI Taxonomy" id="186490"/>
    <lineage>
        <taxon>Bacteria</taxon>
        <taxon>Pseudomonadati</taxon>
        <taxon>Pseudomonadota</taxon>
        <taxon>Gammaproteobacteria</taxon>
        <taxon>Candidatus Palibaumannia</taxon>
    </lineage>
</organism>
<dbReference type="EMBL" id="CP008985">
    <property type="protein sequence ID" value="AIN47395.1"/>
    <property type="molecule type" value="Genomic_DNA"/>
</dbReference>
<protein>
    <recommendedName>
        <fullName evidence="1">Endonuclease/exonuclease/phosphatase domain-containing protein</fullName>
    </recommendedName>
</protein>
<proteinExistence type="predicted"/>
<gene>
    <name evidence="2" type="ORF">IM45_1053</name>
</gene>
<dbReference type="KEGG" id="bcib:IM45_1053"/>
<dbReference type="NCBIfam" id="NF003842">
    <property type="entry name" value="PRK05421.1-4"/>
    <property type="match status" value="1"/>
</dbReference>
<dbReference type="NCBIfam" id="NF003840">
    <property type="entry name" value="PRK05421.1-2"/>
    <property type="match status" value="1"/>
</dbReference>
<evidence type="ECO:0000259" key="1">
    <source>
        <dbReference type="Pfam" id="PF03372"/>
    </source>
</evidence>
<accession>A0A088MYG5</accession>
<dbReference type="InterPro" id="IPR005135">
    <property type="entry name" value="Endo/exonuclease/phosphatase"/>
</dbReference>
<name>A0A088MYG5_9GAMM</name>
<dbReference type="InterPro" id="IPR036691">
    <property type="entry name" value="Endo/exonu/phosph_ase_sf"/>
</dbReference>
<evidence type="ECO:0000313" key="2">
    <source>
        <dbReference type="EMBL" id="AIN47395.1"/>
    </source>
</evidence>
<dbReference type="Proteomes" id="UP000067325">
    <property type="component" value="Chromosome"/>
</dbReference>
<feature type="domain" description="Endonuclease/exonuclease/phosphatase" evidence="1">
    <location>
        <begin position="69"/>
        <end position="274"/>
    </location>
</feature>
<reference evidence="2 3" key="1">
    <citation type="journal article" date="2014" name="MBio">
        <title>Differential genome evolution between companion symbionts in an insect-bacterial symbiosis.</title>
        <authorList>
            <person name="Bennett G.M."/>
            <person name="McCutcheon J.P."/>
            <person name="MacDonald B.R."/>
            <person name="Romanovicz D."/>
            <person name="Moran N.A."/>
        </authorList>
    </citation>
    <scope>NUCLEOTIDE SEQUENCE [LARGE SCALE GENOMIC DNA]</scope>
    <source>
        <strain evidence="2 3">BGSS</strain>
    </source>
</reference>